<organism evidence="2 3">
    <name type="scientific">Vibrio lentus</name>
    <dbReference type="NCBI Taxonomy" id="136468"/>
    <lineage>
        <taxon>Bacteria</taxon>
        <taxon>Pseudomonadati</taxon>
        <taxon>Pseudomonadota</taxon>
        <taxon>Gammaproteobacteria</taxon>
        <taxon>Vibrionales</taxon>
        <taxon>Vibrionaceae</taxon>
        <taxon>Vibrio</taxon>
    </lineage>
</organism>
<accession>A0A2N7JTS2</accession>
<name>A0A2N7JTS2_9VIBR</name>
<evidence type="ECO:0008006" key="4">
    <source>
        <dbReference type="Google" id="ProtNLM"/>
    </source>
</evidence>
<evidence type="ECO:0000256" key="1">
    <source>
        <dbReference type="SAM" id="SignalP"/>
    </source>
</evidence>
<protein>
    <recommendedName>
        <fullName evidence="4">Lipoprotein</fullName>
    </recommendedName>
</protein>
<evidence type="ECO:0000313" key="3">
    <source>
        <dbReference type="Proteomes" id="UP000235406"/>
    </source>
</evidence>
<dbReference type="Proteomes" id="UP000235406">
    <property type="component" value="Unassembled WGS sequence"/>
</dbReference>
<feature type="chain" id="PRO_5014717702" description="Lipoprotein" evidence="1">
    <location>
        <begin position="24"/>
        <end position="172"/>
    </location>
</feature>
<dbReference type="RefSeq" id="WP_102438908.1">
    <property type="nucleotide sequence ID" value="NZ_CAWNVI010000179.1"/>
</dbReference>
<dbReference type="OrthoDB" id="5894833at2"/>
<feature type="signal peptide" evidence="1">
    <location>
        <begin position="1"/>
        <end position="23"/>
    </location>
</feature>
<comment type="caution">
    <text evidence="2">The sequence shown here is derived from an EMBL/GenBank/DDBJ whole genome shotgun (WGS) entry which is preliminary data.</text>
</comment>
<reference evidence="3" key="1">
    <citation type="submission" date="2016-07" db="EMBL/GenBank/DDBJ databases">
        <title>Nontailed viruses are major unrecognized killers of bacteria in the ocean.</title>
        <authorList>
            <person name="Kauffman K."/>
            <person name="Hussain F."/>
            <person name="Yang J."/>
            <person name="Arevalo P."/>
            <person name="Brown J."/>
            <person name="Cutler M."/>
            <person name="Kelly L."/>
            <person name="Polz M.F."/>
        </authorList>
    </citation>
    <scope>NUCLEOTIDE SEQUENCE [LARGE SCALE GENOMIC DNA]</scope>
    <source>
        <strain evidence="3">10N.261.46.F8</strain>
    </source>
</reference>
<dbReference type="AlphaFoldDB" id="A0A2N7JTS2"/>
<sequence>MNYLTRPLLALLTAGAMSLYANAETHTFQLTSDIDKKNFFSYQITEVAFSPSSLTLTVDPKSDSFRDATTQLLVETDIPSSDQSTRFQLFMTGNTAQCFDIDKQALPTPADLVDVTVADQPLTSSNPVLMDFNTTSDDLKGGEYDVILSFGALPTGSNLCQGQLSVLAELSL</sequence>
<gene>
    <name evidence="2" type="ORF">BCT49_19465</name>
</gene>
<proteinExistence type="predicted"/>
<dbReference type="EMBL" id="MCZK01000179">
    <property type="protein sequence ID" value="PMM61896.1"/>
    <property type="molecule type" value="Genomic_DNA"/>
</dbReference>
<evidence type="ECO:0000313" key="2">
    <source>
        <dbReference type="EMBL" id="PMM61896.1"/>
    </source>
</evidence>
<keyword evidence="1" id="KW-0732">Signal</keyword>